<feature type="compositionally biased region" description="Polar residues" evidence="2">
    <location>
        <begin position="566"/>
        <end position="577"/>
    </location>
</feature>
<dbReference type="AlphaFoldDB" id="A0A8B3FQE5"/>
<feature type="transmembrane region" description="Helical" evidence="3">
    <location>
        <begin position="131"/>
        <end position="153"/>
    </location>
</feature>
<evidence type="ECO:0000256" key="2">
    <source>
        <dbReference type="SAM" id="MobiDB-lite"/>
    </source>
</evidence>
<feature type="compositionally biased region" description="Basic and acidic residues" evidence="2">
    <location>
        <begin position="26"/>
        <end position="44"/>
    </location>
</feature>
<sequence>MGRNGLGPIPARSIPQGAAEPVHPTGQHDQEGAMANRDNDDIARSGRPRRAAEDDESYVPRRVSREPAEETRRGEEFFDVEEVGLRDGERAAHAAGSPLYDRSAGFGRTLVRTTLGSIIPGLGLIGTRRTFLGLLLFSLSIIAGGTVAILAFIHRSTLVTILANANRLLIIAFALLIGGLLWVIVIVGTYLVSRPRRMTRVQRLVGAGVVFLMSFLVATPTAVASAYALQTSIVLNNIFDSGSRSQTRPELSGDNPWAAMDRLNILLVGADSGENRDAELGIRADTLMLASIDTRTGDTVIIQLPRNLENVPFPEGTALAEAYPEGRIWDGYSGSEDEYLLNAVWSEVPKEHPELFADTDFPGADATKMAVQGITGLEVNYFMMVNIDGIQALIDAMGGVTVNINFPIAKGGHVDGYGDEECGVDGHLTVGPDQTLNGNDAMWYARSRCNDPDYDYGRMRRQSCLVNAIIKQVNPQTLITRYEAIAAASENMVSTDIPQELLDDLANLALVVKDGAVSRLLISQDLSGAGGSGALEVNPAHPDYDEIRAAVADAIALSKNGGVAPETSTPAPTQATSEAAEPGEEGTWGDEGPGYGEDTTSASSATTSATAENVADACAYNPVG</sequence>
<dbReference type="InterPro" id="IPR050922">
    <property type="entry name" value="LytR/CpsA/Psr_CW_biosynth"/>
</dbReference>
<keyword evidence="3" id="KW-1133">Transmembrane helix</keyword>
<feature type="compositionally biased region" description="Basic and acidic residues" evidence="2">
    <location>
        <begin position="63"/>
        <end position="74"/>
    </location>
</feature>
<gene>
    <name evidence="5" type="ORF">D7U36_09925</name>
</gene>
<dbReference type="PANTHER" id="PTHR33392:SF6">
    <property type="entry name" value="POLYISOPRENYL-TEICHOIC ACID--PEPTIDOGLYCAN TEICHOIC ACID TRANSFERASE TAGU"/>
    <property type="match status" value="1"/>
</dbReference>
<proteinExistence type="inferred from homology"/>
<evidence type="ECO:0000313" key="6">
    <source>
        <dbReference type="Proteomes" id="UP000279336"/>
    </source>
</evidence>
<feature type="region of interest" description="Disordered" evidence="2">
    <location>
        <begin position="561"/>
        <end position="624"/>
    </location>
</feature>
<keyword evidence="3" id="KW-0472">Membrane</keyword>
<feature type="region of interest" description="Disordered" evidence="2">
    <location>
        <begin position="1"/>
        <end position="74"/>
    </location>
</feature>
<dbReference type="PANTHER" id="PTHR33392">
    <property type="entry name" value="POLYISOPRENYL-TEICHOIC ACID--PEPTIDOGLYCAN TEICHOIC ACID TRANSFERASE TAGU"/>
    <property type="match status" value="1"/>
</dbReference>
<feature type="transmembrane region" description="Helical" evidence="3">
    <location>
        <begin position="204"/>
        <end position="229"/>
    </location>
</feature>
<comment type="caution">
    <text evidence="5">The sequence shown here is derived from an EMBL/GenBank/DDBJ whole genome shotgun (WGS) entry which is preliminary data.</text>
</comment>
<accession>A0A8B3FQE5</accession>
<feature type="compositionally biased region" description="Low complexity" evidence="2">
    <location>
        <begin position="599"/>
        <end position="611"/>
    </location>
</feature>
<reference evidence="5 6" key="1">
    <citation type="submission" date="2018-10" db="EMBL/GenBank/DDBJ databases">
        <title>Propionibacterium australiense Genome Sequencing and Assembly.</title>
        <authorList>
            <person name="Bernier A.-M."/>
            <person name="Bernard K."/>
        </authorList>
    </citation>
    <scope>NUCLEOTIDE SEQUENCE [LARGE SCALE GENOMIC DNA]</scope>
    <source>
        <strain evidence="5 6">NML98A078</strain>
    </source>
</reference>
<dbReference type="Gene3D" id="3.40.630.190">
    <property type="entry name" value="LCP protein"/>
    <property type="match status" value="1"/>
</dbReference>
<comment type="similarity">
    <text evidence="1">Belongs to the LytR/CpsA/Psr (LCP) family.</text>
</comment>
<evidence type="ECO:0000313" key="5">
    <source>
        <dbReference type="EMBL" id="RLP08175.1"/>
    </source>
</evidence>
<evidence type="ECO:0000259" key="4">
    <source>
        <dbReference type="Pfam" id="PF03816"/>
    </source>
</evidence>
<dbReference type="NCBIfam" id="TIGR00350">
    <property type="entry name" value="lytR_cpsA_psr"/>
    <property type="match status" value="1"/>
</dbReference>
<evidence type="ECO:0000256" key="1">
    <source>
        <dbReference type="ARBA" id="ARBA00006068"/>
    </source>
</evidence>
<evidence type="ECO:0000256" key="3">
    <source>
        <dbReference type="SAM" id="Phobius"/>
    </source>
</evidence>
<keyword evidence="3" id="KW-0812">Transmembrane</keyword>
<feature type="domain" description="Cell envelope-related transcriptional attenuator" evidence="4">
    <location>
        <begin position="283"/>
        <end position="473"/>
    </location>
</feature>
<dbReference type="EMBL" id="RCIW01000015">
    <property type="protein sequence ID" value="RLP08175.1"/>
    <property type="molecule type" value="Genomic_DNA"/>
</dbReference>
<name>A0A8B3FQE5_9ACTN</name>
<feature type="transmembrane region" description="Helical" evidence="3">
    <location>
        <begin position="168"/>
        <end position="192"/>
    </location>
</feature>
<organism evidence="5 6">
    <name type="scientific">Propionibacterium australiense</name>
    <dbReference type="NCBI Taxonomy" id="119981"/>
    <lineage>
        <taxon>Bacteria</taxon>
        <taxon>Bacillati</taxon>
        <taxon>Actinomycetota</taxon>
        <taxon>Actinomycetes</taxon>
        <taxon>Propionibacteriales</taxon>
        <taxon>Propionibacteriaceae</taxon>
        <taxon>Propionibacterium</taxon>
    </lineage>
</organism>
<dbReference type="InterPro" id="IPR004474">
    <property type="entry name" value="LytR_CpsA_psr"/>
</dbReference>
<protein>
    <submittedName>
        <fullName evidence="5">LytR family transcriptional regulator</fullName>
    </submittedName>
</protein>
<dbReference type="Pfam" id="PF03816">
    <property type="entry name" value="LytR_cpsA_psr"/>
    <property type="match status" value="1"/>
</dbReference>
<dbReference type="Proteomes" id="UP000279336">
    <property type="component" value="Unassembled WGS sequence"/>
</dbReference>
<dbReference type="OrthoDB" id="3573673at2"/>